<evidence type="ECO:0000259" key="2">
    <source>
        <dbReference type="PROSITE" id="PS50011"/>
    </source>
</evidence>
<dbReference type="Gene3D" id="3.30.200.20">
    <property type="entry name" value="Phosphorylase Kinase, domain 1"/>
    <property type="match status" value="1"/>
</dbReference>
<dbReference type="EMBL" id="CM007652">
    <property type="protein sequence ID" value="ONI24978.1"/>
    <property type="molecule type" value="Genomic_DNA"/>
</dbReference>
<dbReference type="InterPro" id="IPR000719">
    <property type="entry name" value="Prot_kinase_dom"/>
</dbReference>
<dbReference type="AlphaFoldDB" id="A0A251QMF1"/>
<keyword evidence="4" id="KW-1185">Reference proteome</keyword>
<feature type="domain" description="Protein kinase" evidence="2">
    <location>
        <begin position="73"/>
        <end position="359"/>
    </location>
</feature>
<keyword evidence="1" id="KW-1133">Transmembrane helix</keyword>
<dbReference type="PANTHER" id="PTHR48008">
    <property type="entry name" value="LEUCINE-RICH REPEAT RECEPTOR-LIKE PROTEIN KINASE IMK3-RELATED"/>
    <property type="match status" value="1"/>
</dbReference>
<evidence type="ECO:0000256" key="1">
    <source>
        <dbReference type="SAM" id="Phobius"/>
    </source>
</evidence>
<organism evidence="3 4">
    <name type="scientific">Prunus persica</name>
    <name type="common">Peach</name>
    <name type="synonym">Amygdalus persica</name>
    <dbReference type="NCBI Taxonomy" id="3760"/>
    <lineage>
        <taxon>Eukaryota</taxon>
        <taxon>Viridiplantae</taxon>
        <taxon>Streptophyta</taxon>
        <taxon>Embryophyta</taxon>
        <taxon>Tracheophyta</taxon>
        <taxon>Spermatophyta</taxon>
        <taxon>Magnoliopsida</taxon>
        <taxon>eudicotyledons</taxon>
        <taxon>Gunneridae</taxon>
        <taxon>Pentapetalae</taxon>
        <taxon>rosids</taxon>
        <taxon>fabids</taxon>
        <taxon>Rosales</taxon>
        <taxon>Rosaceae</taxon>
        <taxon>Amygdaloideae</taxon>
        <taxon>Amygdaleae</taxon>
        <taxon>Prunus</taxon>
    </lineage>
</organism>
<accession>A0A251QMF1</accession>
<feature type="transmembrane region" description="Helical" evidence="1">
    <location>
        <begin position="6"/>
        <end position="29"/>
    </location>
</feature>
<dbReference type="InterPro" id="IPR011009">
    <property type="entry name" value="Kinase-like_dom_sf"/>
</dbReference>
<dbReference type="Pfam" id="PF00069">
    <property type="entry name" value="Pkinase"/>
    <property type="match status" value="1"/>
</dbReference>
<keyword evidence="1" id="KW-0812">Transmembrane</keyword>
<protein>
    <recommendedName>
        <fullName evidence="2">Protein kinase domain-containing protein</fullName>
    </recommendedName>
</protein>
<reference evidence="3 4" key="1">
    <citation type="journal article" date="2013" name="Nat. Genet.">
        <title>The high-quality draft genome of peach (Prunus persica) identifies unique patterns of genetic diversity, domestication and genome evolution.</title>
        <authorList>
            <consortium name="International Peach Genome Initiative"/>
            <person name="Verde I."/>
            <person name="Abbott A.G."/>
            <person name="Scalabrin S."/>
            <person name="Jung S."/>
            <person name="Shu S."/>
            <person name="Marroni F."/>
            <person name="Zhebentyayeva T."/>
            <person name="Dettori M.T."/>
            <person name="Grimwood J."/>
            <person name="Cattonaro F."/>
            <person name="Zuccolo A."/>
            <person name="Rossini L."/>
            <person name="Jenkins J."/>
            <person name="Vendramin E."/>
            <person name="Meisel L.A."/>
            <person name="Decroocq V."/>
            <person name="Sosinski B."/>
            <person name="Prochnik S."/>
            <person name="Mitros T."/>
            <person name="Policriti A."/>
            <person name="Cipriani G."/>
            <person name="Dondini L."/>
            <person name="Ficklin S."/>
            <person name="Goodstein D.M."/>
            <person name="Xuan P."/>
            <person name="Del Fabbro C."/>
            <person name="Aramini V."/>
            <person name="Copetti D."/>
            <person name="Gonzalez S."/>
            <person name="Horner D.S."/>
            <person name="Falchi R."/>
            <person name="Lucas S."/>
            <person name="Mica E."/>
            <person name="Maldonado J."/>
            <person name="Lazzari B."/>
            <person name="Bielenberg D."/>
            <person name="Pirona R."/>
            <person name="Miculan M."/>
            <person name="Barakat A."/>
            <person name="Testolin R."/>
            <person name="Stella A."/>
            <person name="Tartarini S."/>
            <person name="Tonutti P."/>
            <person name="Arus P."/>
            <person name="Orellana A."/>
            <person name="Wells C."/>
            <person name="Main D."/>
            <person name="Vizzotto G."/>
            <person name="Silva H."/>
            <person name="Salamini F."/>
            <person name="Schmutz J."/>
            <person name="Morgante M."/>
            <person name="Rokhsar D.S."/>
        </authorList>
    </citation>
    <scope>NUCLEOTIDE SEQUENCE [LARGE SCALE GENOMIC DNA]</scope>
    <source>
        <strain evidence="4">cv. Nemared</strain>
    </source>
</reference>
<dbReference type="InterPro" id="IPR052451">
    <property type="entry name" value="Ser/Thr_kinase-like"/>
</dbReference>
<dbReference type="Gramene" id="ONI24978">
    <property type="protein sequence ID" value="ONI24978"/>
    <property type="gene ID" value="PRUPE_2G273300"/>
</dbReference>
<dbReference type="PANTHER" id="PTHR48008:SF13">
    <property type="entry name" value="PROTEIN KINASE SUPERFAMILY PROTEIN"/>
    <property type="match status" value="1"/>
</dbReference>
<dbReference type="PROSITE" id="PS50011">
    <property type="entry name" value="PROTEIN_KINASE_DOM"/>
    <property type="match status" value="1"/>
</dbReference>
<gene>
    <name evidence="3" type="ORF">PRUPE_2G273300</name>
</gene>
<sequence length="359" mass="40719">MKNTHLLNLILVLTSTGVLVSFVFLIYFYCKRSAKHEQQDVENSEQKHEDDVKVEDLMTFQDGQDLRICDILDAPGEVIGKSNYGTLYKALLQSSNSVRLLRFLRPVCTAKVEDFGEVVQLLGCIRHPNLVPLLGFYAGPRGEKLLIHPFYWRGNLSQFVRESNPDSHKWAIIYRISVGIAKGLDHLHTGLEKPIIHGNLKLKNILLDRHYQPFISDFSLHLLLNPTAGQEMLELSASQGYKAPELIKMRDANEETDIFSLGVILLELLTGKEPINQNPTTPDEDFSLPNFMRNAVLGHRIHDLFHPGLLLNSSIDDELPVTKEQILKFFQLAMTCCSPSPSLRPNTKQVLWKLEEIGN</sequence>
<dbReference type="Gene3D" id="1.10.510.10">
    <property type="entry name" value="Transferase(Phosphotransferase) domain 1"/>
    <property type="match status" value="1"/>
</dbReference>
<dbReference type="GO" id="GO:0005524">
    <property type="term" value="F:ATP binding"/>
    <property type="evidence" value="ECO:0007669"/>
    <property type="project" value="InterPro"/>
</dbReference>
<evidence type="ECO:0000313" key="4">
    <source>
        <dbReference type="Proteomes" id="UP000006882"/>
    </source>
</evidence>
<keyword evidence="1" id="KW-0472">Membrane</keyword>
<evidence type="ECO:0000313" key="3">
    <source>
        <dbReference type="EMBL" id="ONI24978.1"/>
    </source>
</evidence>
<dbReference type="GO" id="GO:0004672">
    <property type="term" value="F:protein kinase activity"/>
    <property type="evidence" value="ECO:0007669"/>
    <property type="project" value="InterPro"/>
</dbReference>
<dbReference type="eggNOG" id="KOG1187">
    <property type="taxonomic scope" value="Eukaryota"/>
</dbReference>
<dbReference type="Proteomes" id="UP000006882">
    <property type="component" value="Chromosome G2"/>
</dbReference>
<dbReference type="SUPFAM" id="SSF56112">
    <property type="entry name" value="Protein kinase-like (PK-like)"/>
    <property type="match status" value="1"/>
</dbReference>
<name>A0A251QMF1_PRUPE</name>
<dbReference type="SMR" id="A0A251QMF1"/>
<dbReference type="OrthoDB" id="4062651at2759"/>
<proteinExistence type="predicted"/>